<evidence type="ECO:0000256" key="1">
    <source>
        <dbReference type="SAM" id="MobiDB-lite"/>
    </source>
</evidence>
<dbReference type="EMBL" id="CP021018">
    <property type="protein sequence ID" value="ATS87540.1"/>
    <property type="molecule type" value="Genomic_DNA"/>
</dbReference>
<organism evidence="2">
    <name type="scientific">Xanthomonas citri pv. phaseoli var. fuscans</name>
    <dbReference type="NCBI Taxonomy" id="473423"/>
    <lineage>
        <taxon>Bacteria</taxon>
        <taxon>Pseudomonadati</taxon>
        <taxon>Pseudomonadota</taxon>
        <taxon>Gammaproteobacteria</taxon>
        <taxon>Lysobacterales</taxon>
        <taxon>Lysobacteraceae</taxon>
        <taxon>Xanthomonas</taxon>
    </lineage>
</organism>
<feature type="compositionally biased region" description="Basic and acidic residues" evidence="1">
    <location>
        <begin position="52"/>
        <end position="69"/>
    </location>
</feature>
<feature type="region of interest" description="Disordered" evidence="1">
    <location>
        <begin position="24"/>
        <end position="83"/>
    </location>
</feature>
<sequence length="83" mass="9283">MAATEGQHCRWSCRANHRTCSARGKIDRRPGSVNNLSSTLQVGVDGASGPQRMRERTEHQPRPPGDARTRCIRRSRRCSASPR</sequence>
<feature type="compositionally biased region" description="Polar residues" evidence="1">
    <location>
        <begin position="32"/>
        <end position="41"/>
    </location>
</feature>
<gene>
    <name evidence="2" type="ORF">XcfCFBP6167P_03595</name>
</gene>
<reference evidence="2" key="1">
    <citation type="journal article" date="2017" name="BMC Genomics">
        <title>Xanthomonas adaptation to common bean is associated with horizontal transfers of genes encoding TAL effectors.</title>
        <authorList>
            <person name="Ruh M."/>
            <person name="Briand M."/>
            <person name="Bonneau S."/>
            <person name="Jacques M.A."/>
            <person name="Chen N.W.G."/>
        </authorList>
    </citation>
    <scope>NUCLEOTIDE SEQUENCE [LARGE SCALE GENOMIC DNA]</scope>
    <source>
        <strain evidence="2">CFBP6167</strain>
    </source>
</reference>
<evidence type="ECO:0000313" key="2">
    <source>
        <dbReference type="EMBL" id="ATS87540.1"/>
    </source>
</evidence>
<name>A0A808FCM7_XANCI</name>
<protein>
    <submittedName>
        <fullName evidence="2">Uncharacterized protein</fullName>
    </submittedName>
</protein>
<accession>A0A808FCM7</accession>
<proteinExistence type="predicted"/>
<dbReference type="AlphaFoldDB" id="A0A808FCM7"/>